<evidence type="ECO:0000256" key="9">
    <source>
        <dbReference type="ARBA" id="ARBA00022741"/>
    </source>
</evidence>
<comment type="subcellular location">
    <subcellularLocation>
        <location evidence="1">Membrane</location>
        <topology evidence="1">Multi-pass membrane protein</topology>
    </subcellularLocation>
</comment>
<dbReference type="InterPro" id="IPR015947">
    <property type="entry name" value="PUA-like_sf"/>
</dbReference>
<dbReference type="GO" id="GO:0050428">
    <property type="term" value="P:3'-phosphoadenosine 5'-phosphosulfate biosynthetic process"/>
    <property type="evidence" value="ECO:0007669"/>
    <property type="project" value="TreeGrafter"/>
</dbReference>
<evidence type="ECO:0000256" key="15">
    <source>
        <dbReference type="SAM" id="Phobius"/>
    </source>
</evidence>
<dbReference type="InterPro" id="IPR024951">
    <property type="entry name" value="Sulfurylase_cat_dom"/>
</dbReference>
<dbReference type="GO" id="GO:0004020">
    <property type="term" value="F:adenylylsulfate kinase activity"/>
    <property type="evidence" value="ECO:0007669"/>
    <property type="project" value="InterPro"/>
</dbReference>
<keyword evidence="7 15" id="KW-0812">Transmembrane</keyword>
<keyword evidence="14" id="KW-0511">Multifunctional enzyme</keyword>
<keyword evidence="8" id="KW-0548">Nucleotidyltransferase</keyword>
<dbReference type="GO" id="GO:0016020">
    <property type="term" value="C:membrane"/>
    <property type="evidence" value="ECO:0007669"/>
    <property type="project" value="UniProtKB-SubCell"/>
</dbReference>
<keyword evidence="20" id="KW-1185">Reference proteome</keyword>
<dbReference type="InterPro" id="IPR059117">
    <property type="entry name" value="APS_kinase_dom"/>
</dbReference>
<evidence type="ECO:0000256" key="10">
    <source>
        <dbReference type="ARBA" id="ARBA00022777"/>
    </source>
</evidence>
<evidence type="ECO:0000256" key="8">
    <source>
        <dbReference type="ARBA" id="ARBA00022695"/>
    </source>
</evidence>
<dbReference type="FunFam" id="3.40.50.300:FF:000212">
    <property type="entry name" value="Adenylyl-sulfate kinase"/>
    <property type="match status" value="1"/>
</dbReference>
<keyword evidence="6" id="KW-0808">Transferase</keyword>
<comment type="similarity">
    <text evidence="4">Belongs to the unc-93 family.</text>
</comment>
<reference evidence="19" key="1">
    <citation type="submission" date="2023-07" db="EMBL/GenBank/DDBJ databases">
        <title>Chromosome-level genome assembly of Artemia franciscana.</title>
        <authorList>
            <person name="Jo E."/>
        </authorList>
    </citation>
    <scope>NUCLEOTIDE SEQUENCE</scope>
    <source>
        <tissue evidence="19">Whole body</tissue>
    </source>
</reference>
<dbReference type="Pfam" id="PF01747">
    <property type="entry name" value="ATP-sulfurylase"/>
    <property type="match status" value="1"/>
</dbReference>
<comment type="similarity">
    <text evidence="5">In the C-terminal section; belongs to the sulfate adenylyltransferase family.</text>
</comment>
<evidence type="ECO:0000256" key="6">
    <source>
        <dbReference type="ARBA" id="ARBA00022679"/>
    </source>
</evidence>
<evidence type="ECO:0000256" key="7">
    <source>
        <dbReference type="ARBA" id="ARBA00022692"/>
    </source>
</evidence>
<dbReference type="GO" id="GO:0000103">
    <property type="term" value="P:sulfate assimilation"/>
    <property type="evidence" value="ECO:0007669"/>
    <property type="project" value="InterPro"/>
</dbReference>
<evidence type="ECO:0000256" key="4">
    <source>
        <dbReference type="ARBA" id="ARBA00009172"/>
    </source>
</evidence>
<evidence type="ECO:0000256" key="12">
    <source>
        <dbReference type="ARBA" id="ARBA00022989"/>
    </source>
</evidence>
<comment type="caution">
    <text evidence="19">The sequence shown here is derived from an EMBL/GenBank/DDBJ whole genome shotgun (WGS) entry which is preliminary data.</text>
</comment>
<feature type="domain" description="ATP-sulfurylase PUA-like" evidence="18">
    <location>
        <begin position="215"/>
        <end position="366"/>
    </location>
</feature>
<keyword evidence="9" id="KW-0547">Nucleotide-binding</keyword>
<gene>
    <name evidence="19" type="ORF">QYM36_000762</name>
</gene>
<dbReference type="CDD" id="cd00517">
    <property type="entry name" value="ATPS"/>
    <property type="match status" value="1"/>
</dbReference>
<protein>
    <submittedName>
        <fullName evidence="19">Uncharacterized protein</fullName>
    </submittedName>
</protein>
<evidence type="ECO:0000256" key="13">
    <source>
        <dbReference type="ARBA" id="ARBA00023136"/>
    </source>
</evidence>
<evidence type="ECO:0000256" key="11">
    <source>
        <dbReference type="ARBA" id="ARBA00022840"/>
    </source>
</evidence>
<dbReference type="NCBIfam" id="TIGR00455">
    <property type="entry name" value="apsK"/>
    <property type="match status" value="1"/>
</dbReference>
<dbReference type="InterPro" id="IPR027417">
    <property type="entry name" value="P-loop_NTPase"/>
</dbReference>
<dbReference type="Pfam" id="PF14306">
    <property type="entry name" value="PUA_2"/>
    <property type="match status" value="1"/>
</dbReference>
<dbReference type="Proteomes" id="UP001187531">
    <property type="component" value="Unassembled WGS sequence"/>
</dbReference>
<dbReference type="NCBIfam" id="TIGR00339">
    <property type="entry name" value="sopT"/>
    <property type="match status" value="1"/>
</dbReference>
<dbReference type="InterPro" id="IPR014729">
    <property type="entry name" value="Rossmann-like_a/b/a_fold"/>
</dbReference>
<dbReference type="GO" id="GO:0005524">
    <property type="term" value="F:ATP binding"/>
    <property type="evidence" value="ECO:0007669"/>
    <property type="project" value="UniProtKB-KW"/>
</dbReference>
<evidence type="ECO:0000256" key="2">
    <source>
        <dbReference type="ARBA" id="ARBA00005050"/>
    </source>
</evidence>
<dbReference type="PANTHER" id="PTHR11055">
    <property type="entry name" value="BIFUNCTIONAL 3'-PHOSPHOADENOSINE 5'-PHOSPHOSULFATE SYNTHASE"/>
    <property type="match status" value="1"/>
</dbReference>
<keyword evidence="13 15" id="KW-0472">Membrane</keyword>
<dbReference type="HAMAP" id="MF_00065">
    <property type="entry name" value="Adenylyl_sulf_kinase"/>
    <property type="match status" value="1"/>
</dbReference>
<evidence type="ECO:0000259" key="16">
    <source>
        <dbReference type="Pfam" id="PF01583"/>
    </source>
</evidence>
<dbReference type="EMBL" id="JAVRJZ010000002">
    <property type="protein sequence ID" value="KAK2726431.1"/>
    <property type="molecule type" value="Genomic_DNA"/>
</dbReference>
<evidence type="ECO:0000256" key="3">
    <source>
        <dbReference type="ARBA" id="ARBA00007268"/>
    </source>
</evidence>
<feature type="domain" description="APS kinase" evidence="16">
    <location>
        <begin position="31"/>
        <end position="182"/>
    </location>
</feature>
<evidence type="ECO:0000259" key="18">
    <source>
        <dbReference type="Pfam" id="PF14306"/>
    </source>
</evidence>
<feature type="non-terminal residue" evidence="19">
    <location>
        <position position="1"/>
    </location>
</feature>
<dbReference type="FunFam" id="3.40.50.620:FF:000006">
    <property type="entry name" value="bifunctional 3'-phosphoadenosine 5'-phosphosulfate synthase 1"/>
    <property type="match status" value="1"/>
</dbReference>
<dbReference type="NCBIfam" id="NF003013">
    <property type="entry name" value="PRK03846.1"/>
    <property type="match status" value="1"/>
</dbReference>
<dbReference type="Pfam" id="PF05978">
    <property type="entry name" value="UNC-93"/>
    <property type="match status" value="1"/>
</dbReference>
<feature type="domain" description="Sulphate adenylyltransferase catalytic" evidence="17">
    <location>
        <begin position="374"/>
        <end position="594"/>
    </location>
</feature>
<feature type="transmembrane region" description="Helical" evidence="15">
    <location>
        <begin position="775"/>
        <end position="795"/>
    </location>
</feature>
<dbReference type="SUPFAM" id="SSF52540">
    <property type="entry name" value="P-loop containing nucleoside triphosphate hydrolases"/>
    <property type="match status" value="1"/>
</dbReference>
<dbReference type="AlphaFoldDB" id="A0AA88LJT1"/>
<proteinExistence type="inferred from homology"/>
<keyword evidence="10" id="KW-0418">Kinase</keyword>
<dbReference type="InterPro" id="IPR025980">
    <property type="entry name" value="ATP-Sase_PUA-like_dom"/>
</dbReference>
<dbReference type="GO" id="GO:0004781">
    <property type="term" value="F:sulfate adenylyltransferase (ATP) activity"/>
    <property type="evidence" value="ECO:0007669"/>
    <property type="project" value="InterPro"/>
</dbReference>
<dbReference type="FunFam" id="3.10.400.10:FF:000001">
    <property type="entry name" value="bifunctional 3'-phosphoadenosine 5'-phosphosulfate synthase 1"/>
    <property type="match status" value="1"/>
</dbReference>
<evidence type="ECO:0000313" key="19">
    <source>
        <dbReference type="EMBL" id="KAK2726431.1"/>
    </source>
</evidence>
<comment type="pathway">
    <text evidence="2">Sulfur metabolism; sulfate assimilation.</text>
</comment>
<dbReference type="Pfam" id="PF01583">
    <property type="entry name" value="APS_kinase"/>
    <property type="match status" value="1"/>
</dbReference>
<dbReference type="InterPro" id="IPR002650">
    <property type="entry name" value="Sulphate_adenylyltransferase"/>
</dbReference>
<dbReference type="InterPro" id="IPR002891">
    <property type="entry name" value="APS"/>
</dbReference>
<dbReference type="Gene3D" id="3.40.50.300">
    <property type="entry name" value="P-loop containing nucleotide triphosphate hydrolases"/>
    <property type="match status" value="1"/>
</dbReference>
<dbReference type="Gene3D" id="3.40.50.620">
    <property type="entry name" value="HUPs"/>
    <property type="match status" value="1"/>
</dbReference>
<dbReference type="InterPro" id="IPR036259">
    <property type="entry name" value="MFS_trans_sf"/>
</dbReference>
<feature type="transmembrane region" description="Helical" evidence="15">
    <location>
        <begin position="826"/>
        <end position="843"/>
    </location>
</feature>
<keyword evidence="12 15" id="KW-1133">Transmembrane helix</keyword>
<dbReference type="SUPFAM" id="SSF52374">
    <property type="entry name" value="Nucleotidylyl transferase"/>
    <property type="match status" value="1"/>
</dbReference>
<dbReference type="Gene3D" id="3.10.400.10">
    <property type="entry name" value="Sulfate adenylyltransferase"/>
    <property type="match status" value="1"/>
</dbReference>
<evidence type="ECO:0000256" key="1">
    <source>
        <dbReference type="ARBA" id="ARBA00004141"/>
    </source>
</evidence>
<evidence type="ECO:0000256" key="14">
    <source>
        <dbReference type="ARBA" id="ARBA00023268"/>
    </source>
</evidence>
<dbReference type="SUPFAM" id="SSF88697">
    <property type="entry name" value="PUA domain-like"/>
    <property type="match status" value="1"/>
</dbReference>
<evidence type="ECO:0000259" key="17">
    <source>
        <dbReference type="Pfam" id="PF01747"/>
    </source>
</evidence>
<sequence>SLQKATNVTYHKHLVTRDTRGKILGEGRAFKGCTVWFTGLSGAGKSTLSFALEEYLVKNGIPTFCLDGDNMRHGLNSDLGFTEEDREENIRRVAEVGKLFAECGVVTLCSFVSPFKKDRERAAKLHREANLPFFEVFVDTSLEECERRDVKGLYKKAREGIIKNFTGIDQPYETPDNPDISVETAKNNVEVCLEQLVHMLVENGIIPRALLVGVHELLVPAQRVEAARHEASVLPSVEISTVDLQWVQVLSEGWASPLKGFMREREYLQIQHFNCLLDEGKSSLSIPIVLPITTDEKEKLKDTSAFTLKYNGSPVAIMRMPEFFEHRKEERCARTFGTTNPGHPSIKMIMESGDWLVGGDLEVIERIRWNDGLDKYRLTPNELRAKFAEMKADAVFAFQLRNPIHNGHALLMQFTRETLLERGFKNPVLLLHPLGGWTKDDDVPLPIRMNQHAAIMEENVLNPDNTVLAIFPSPMLYAGPTEVQWHARTRMAAGAQFYIVGRDPAGVPHPDSTLKRDLYEATHGGKVLSMAPGLKGMEIIPFKVAAYDKKTGSMAFFEPERKDDFEFISGTRMRALARSGQLPPDGFMAPKAWKNQYMSRSHDNETLCVLAVVNIDISCKFENKKKPCESLTHNLCHLHKQALDKRDDSTYDTVEIHKKSSIESYLRDYNDTYNNPSFVADEEKNETINTTDEGKFSTKIKDLDPCLKDQLALNNEVASIATLGITSKDLKRKKLTIVKNILTLSIAFMFNFTAYQSMASLQSSINPDEGLGTASLAVLYGALVASCMFVPTWLIRTIKCKWTICLCMLTYSVYIGAQFYPVYGTLVPAAVIVGFGAAPMWSAKCTYLTQGVQNKFQQPSTSAHSQLSIVLFTLSIHTPQLKLVRCNYSVTYNLALKKRKTRGMFLETVHEQS</sequence>
<dbReference type="CDD" id="cd02027">
    <property type="entry name" value="APSK"/>
    <property type="match status" value="1"/>
</dbReference>
<keyword evidence="11" id="KW-0067">ATP-binding</keyword>
<organism evidence="19 20">
    <name type="scientific">Artemia franciscana</name>
    <name type="common">Brine shrimp</name>
    <name type="synonym">Artemia sanfranciscana</name>
    <dbReference type="NCBI Taxonomy" id="6661"/>
    <lineage>
        <taxon>Eukaryota</taxon>
        <taxon>Metazoa</taxon>
        <taxon>Ecdysozoa</taxon>
        <taxon>Arthropoda</taxon>
        <taxon>Crustacea</taxon>
        <taxon>Branchiopoda</taxon>
        <taxon>Anostraca</taxon>
        <taxon>Artemiidae</taxon>
        <taxon>Artemia</taxon>
    </lineage>
</organism>
<evidence type="ECO:0000256" key="5">
    <source>
        <dbReference type="ARBA" id="ARBA00009290"/>
    </source>
</evidence>
<comment type="similarity">
    <text evidence="3">In the N-terminal section; belongs to the APS kinase family.</text>
</comment>
<evidence type="ECO:0000313" key="20">
    <source>
        <dbReference type="Proteomes" id="UP001187531"/>
    </source>
</evidence>
<accession>A0AA88LJT1</accession>
<dbReference type="PANTHER" id="PTHR11055:SF1">
    <property type="entry name" value="PAPS SYNTHETASE, ISOFORM D"/>
    <property type="match status" value="1"/>
</dbReference>
<dbReference type="InterPro" id="IPR010291">
    <property type="entry name" value="Ion_channel_UNC-93"/>
</dbReference>
<dbReference type="SUPFAM" id="SSF103473">
    <property type="entry name" value="MFS general substrate transporter"/>
    <property type="match status" value="1"/>
</dbReference>
<name>A0AA88LJT1_ARTSF</name>